<dbReference type="KEGG" id="euc:EC1_03430"/>
<dbReference type="AlphaFoldDB" id="D4JCY8"/>
<organism evidence="1 2">
    <name type="scientific">Faecalitalea cylindroides T2-87</name>
    <dbReference type="NCBI Taxonomy" id="717960"/>
    <lineage>
        <taxon>Bacteria</taxon>
        <taxon>Bacillati</taxon>
        <taxon>Bacillota</taxon>
        <taxon>Erysipelotrichia</taxon>
        <taxon>Erysipelotrichales</taxon>
        <taxon>Erysipelotrichaceae</taxon>
        <taxon>Faecalitalea</taxon>
    </lineage>
</organism>
<dbReference type="HOGENOM" id="CLU_3431854_0_0_9"/>
<protein>
    <submittedName>
        <fullName evidence="1">Uncharacterized protein</fullName>
    </submittedName>
</protein>
<gene>
    <name evidence="1" type="ORF">EC1_03430</name>
</gene>
<reference evidence="1 2" key="2">
    <citation type="submission" date="2010-03" db="EMBL/GenBank/DDBJ databases">
        <authorList>
            <person name="Pajon A."/>
        </authorList>
    </citation>
    <scope>NUCLEOTIDE SEQUENCE [LARGE SCALE GENOMIC DNA]</scope>
    <source>
        <strain evidence="1 2">T2-87</strain>
    </source>
</reference>
<dbReference type="EMBL" id="FP929041">
    <property type="protein sequence ID" value="CBK88060.1"/>
    <property type="molecule type" value="Genomic_DNA"/>
</dbReference>
<accession>D4JCY8</accession>
<evidence type="ECO:0000313" key="1">
    <source>
        <dbReference type="EMBL" id="CBK88060.1"/>
    </source>
</evidence>
<name>D4JCY8_9FIRM</name>
<sequence>MLKEDKNSLLEHGLGVA</sequence>
<reference evidence="1 2" key="1">
    <citation type="submission" date="2010-03" db="EMBL/GenBank/DDBJ databases">
        <title>The genome sequence of Eubacterium cylindroides T2-87.</title>
        <authorList>
            <consortium name="metaHIT consortium -- http://www.metahit.eu/"/>
            <person name="Pajon A."/>
            <person name="Turner K."/>
            <person name="Parkhill J."/>
            <person name="Duncan S."/>
            <person name="Flint H."/>
        </authorList>
    </citation>
    <scope>NUCLEOTIDE SEQUENCE [LARGE SCALE GENOMIC DNA]</scope>
    <source>
        <strain evidence="1 2">T2-87</strain>
    </source>
</reference>
<evidence type="ECO:0000313" key="2">
    <source>
        <dbReference type="Proteomes" id="UP000008801"/>
    </source>
</evidence>
<proteinExistence type="predicted"/>
<dbReference type="Proteomes" id="UP000008801">
    <property type="component" value="Chromosome"/>
</dbReference>